<dbReference type="AlphaFoldDB" id="A0A6P2LMW0"/>
<proteinExistence type="predicted"/>
<gene>
    <name evidence="2" type="ORF">BLA24064_03429</name>
</gene>
<feature type="region of interest" description="Disordered" evidence="1">
    <location>
        <begin position="41"/>
        <end position="72"/>
    </location>
</feature>
<dbReference type="EMBL" id="CABVPL010000024">
    <property type="protein sequence ID" value="VWB73164.1"/>
    <property type="molecule type" value="Genomic_DNA"/>
</dbReference>
<feature type="region of interest" description="Disordered" evidence="1">
    <location>
        <begin position="186"/>
        <end position="205"/>
    </location>
</feature>
<reference evidence="2 3" key="1">
    <citation type="submission" date="2019-09" db="EMBL/GenBank/DDBJ databases">
        <authorList>
            <person name="Depoorter E."/>
        </authorList>
    </citation>
    <scope>NUCLEOTIDE SEQUENCE [LARGE SCALE GENOMIC DNA]</scope>
    <source>
        <strain evidence="2">LMG 24064</strain>
    </source>
</reference>
<protein>
    <submittedName>
        <fullName evidence="2">Uncharacterized protein</fullName>
    </submittedName>
</protein>
<feature type="region of interest" description="Disordered" evidence="1">
    <location>
        <begin position="140"/>
        <end position="160"/>
    </location>
</feature>
<evidence type="ECO:0000313" key="3">
    <source>
        <dbReference type="Proteomes" id="UP000494222"/>
    </source>
</evidence>
<dbReference type="Proteomes" id="UP000494222">
    <property type="component" value="Unassembled WGS sequence"/>
</dbReference>
<sequence>MPPPAARRPSAAKFASCVRACHKYTLHPVDTRLPMRRALTPPLNTTRSGGPAHARCRPFESGTRHARARSAGDCRSRRLSARRASRCVAFCPSLILNRLRACPGHYRRPVAARCRDSARFRRGPFPCSALIGRRSISNNGRSLRRARAQTRPPAIGPETNDKKILCIPTQQTDTPAQPSAARIALHAPAARVRPQAPSSPRASPA</sequence>
<evidence type="ECO:0000313" key="2">
    <source>
        <dbReference type="EMBL" id="VWB73164.1"/>
    </source>
</evidence>
<accession>A0A6P2LMW0</accession>
<evidence type="ECO:0000256" key="1">
    <source>
        <dbReference type="SAM" id="MobiDB-lite"/>
    </source>
</evidence>
<organism evidence="2 3">
    <name type="scientific">Burkholderia latens</name>
    <dbReference type="NCBI Taxonomy" id="488446"/>
    <lineage>
        <taxon>Bacteria</taxon>
        <taxon>Pseudomonadati</taxon>
        <taxon>Pseudomonadota</taxon>
        <taxon>Betaproteobacteria</taxon>
        <taxon>Burkholderiales</taxon>
        <taxon>Burkholderiaceae</taxon>
        <taxon>Burkholderia</taxon>
        <taxon>Burkholderia cepacia complex</taxon>
    </lineage>
</organism>
<name>A0A6P2LMW0_9BURK</name>